<protein>
    <submittedName>
        <fullName evidence="2">Uncharacterized protein</fullName>
    </submittedName>
</protein>
<dbReference type="AlphaFoldDB" id="A0A6A0AKS9"/>
<proteinExistence type="predicted"/>
<accession>A0A6A0AKS9</accession>
<gene>
    <name evidence="2" type="ORF">HaLaN_32530</name>
</gene>
<evidence type="ECO:0000256" key="1">
    <source>
        <dbReference type="SAM" id="MobiDB-lite"/>
    </source>
</evidence>
<feature type="non-terminal residue" evidence="2">
    <location>
        <position position="35"/>
    </location>
</feature>
<dbReference type="EMBL" id="BLLF01007969">
    <property type="protein sequence ID" value="GFH33198.1"/>
    <property type="molecule type" value="Genomic_DNA"/>
</dbReference>
<evidence type="ECO:0000313" key="2">
    <source>
        <dbReference type="EMBL" id="GFH33198.1"/>
    </source>
</evidence>
<dbReference type="Proteomes" id="UP000485058">
    <property type="component" value="Unassembled WGS sequence"/>
</dbReference>
<sequence length="35" mass="3706">MYWGCVQLQEPVQATGQAWPGGCARDGSGQEAVQP</sequence>
<reference evidence="2 3" key="1">
    <citation type="submission" date="2020-02" db="EMBL/GenBank/DDBJ databases">
        <title>Draft genome sequence of Haematococcus lacustris strain NIES-144.</title>
        <authorList>
            <person name="Morimoto D."/>
            <person name="Nakagawa S."/>
            <person name="Yoshida T."/>
            <person name="Sawayama S."/>
        </authorList>
    </citation>
    <scope>NUCLEOTIDE SEQUENCE [LARGE SCALE GENOMIC DNA]</scope>
    <source>
        <strain evidence="2 3">NIES-144</strain>
    </source>
</reference>
<evidence type="ECO:0000313" key="3">
    <source>
        <dbReference type="Proteomes" id="UP000485058"/>
    </source>
</evidence>
<feature type="region of interest" description="Disordered" evidence="1">
    <location>
        <begin position="16"/>
        <end position="35"/>
    </location>
</feature>
<feature type="non-terminal residue" evidence="2">
    <location>
        <position position="1"/>
    </location>
</feature>
<organism evidence="2 3">
    <name type="scientific">Haematococcus lacustris</name>
    <name type="common">Green alga</name>
    <name type="synonym">Haematococcus pluvialis</name>
    <dbReference type="NCBI Taxonomy" id="44745"/>
    <lineage>
        <taxon>Eukaryota</taxon>
        <taxon>Viridiplantae</taxon>
        <taxon>Chlorophyta</taxon>
        <taxon>core chlorophytes</taxon>
        <taxon>Chlorophyceae</taxon>
        <taxon>CS clade</taxon>
        <taxon>Chlamydomonadales</taxon>
        <taxon>Haematococcaceae</taxon>
        <taxon>Haematococcus</taxon>
    </lineage>
</organism>
<comment type="caution">
    <text evidence="2">The sequence shown here is derived from an EMBL/GenBank/DDBJ whole genome shotgun (WGS) entry which is preliminary data.</text>
</comment>
<name>A0A6A0AKS9_HAELA</name>
<keyword evidence="3" id="KW-1185">Reference proteome</keyword>